<organism evidence="1">
    <name type="scientific">Noctiluca scintillans</name>
    <name type="common">Sea sparkle</name>
    <name type="synonym">Red tide dinoflagellate</name>
    <dbReference type="NCBI Taxonomy" id="2966"/>
    <lineage>
        <taxon>Eukaryota</taxon>
        <taxon>Sar</taxon>
        <taxon>Alveolata</taxon>
        <taxon>Dinophyceae</taxon>
        <taxon>Noctilucales</taxon>
        <taxon>Noctilucaceae</taxon>
        <taxon>Noctiluca</taxon>
    </lineage>
</organism>
<gene>
    <name evidence="1" type="ORF">NSCI0253_LOCUS21450</name>
</gene>
<proteinExistence type="predicted"/>
<reference evidence="1" key="1">
    <citation type="submission" date="2021-01" db="EMBL/GenBank/DDBJ databases">
        <authorList>
            <person name="Corre E."/>
            <person name="Pelletier E."/>
            <person name="Niang G."/>
            <person name="Scheremetjew M."/>
            <person name="Finn R."/>
            <person name="Kale V."/>
            <person name="Holt S."/>
            <person name="Cochrane G."/>
            <person name="Meng A."/>
            <person name="Brown T."/>
            <person name="Cohen L."/>
        </authorList>
    </citation>
    <scope>NUCLEOTIDE SEQUENCE</scope>
</reference>
<dbReference type="EMBL" id="HBFQ01030495">
    <property type="protein sequence ID" value="CAD8847100.1"/>
    <property type="molecule type" value="Transcribed_RNA"/>
</dbReference>
<protein>
    <submittedName>
        <fullName evidence="1">Uncharacterized protein</fullName>
    </submittedName>
</protein>
<name>A0A7S1A9L7_NOCSC</name>
<accession>A0A7S1A9L7</accession>
<evidence type="ECO:0000313" key="1">
    <source>
        <dbReference type="EMBL" id="CAD8847100.1"/>
    </source>
</evidence>
<dbReference type="AlphaFoldDB" id="A0A7S1A9L7"/>
<sequence length="169" mass="18029">MLRAVVVAWMHMVHGAHHASNLSLCEKTLDKFVGTPSDEALSLCLRFVAQGCEAARTVLGAQPLDTGMVAHVCEVLAAPTAARVSFLQQRAGAMSDPRVSFSVDASLNGKREKGEPPYLVKSTSATVGRVQKPQGSPDHIPLATVDNTMVGPPDANGNQHDVPVWRNPR</sequence>